<feature type="transmembrane region" description="Helical" evidence="1">
    <location>
        <begin position="20"/>
        <end position="43"/>
    </location>
</feature>
<keyword evidence="3" id="KW-1185">Reference proteome</keyword>
<dbReference type="Proteomes" id="UP000215196">
    <property type="component" value="Chromosome 1"/>
</dbReference>
<evidence type="ECO:0000256" key="1">
    <source>
        <dbReference type="SAM" id="Phobius"/>
    </source>
</evidence>
<evidence type="ECO:0008006" key="4">
    <source>
        <dbReference type="Google" id="ProtNLM"/>
    </source>
</evidence>
<dbReference type="KEGG" id="ctak:4412677_01555"/>
<organism evidence="2 3">
    <name type="scientific">Chryseobacterium taklimakanense</name>
    <dbReference type="NCBI Taxonomy" id="536441"/>
    <lineage>
        <taxon>Bacteria</taxon>
        <taxon>Pseudomonadati</taxon>
        <taxon>Bacteroidota</taxon>
        <taxon>Flavobacteriia</taxon>
        <taxon>Flavobacteriales</taxon>
        <taxon>Weeksellaceae</taxon>
        <taxon>Chryseobacterium group</taxon>
        <taxon>Chryseobacterium</taxon>
    </lineage>
</organism>
<proteinExistence type="predicted"/>
<evidence type="ECO:0000313" key="3">
    <source>
        <dbReference type="Proteomes" id="UP000215196"/>
    </source>
</evidence>
<keyword evidence="1" id="KW-0472">Membrane</keyword>
<feature type="transmembrane region" description="Helical" evidence="1">
    <location>
        <begin position="55"/>
        <end position="71"/>
    </location>
</feature>
<protein>
    <recommendedName>
        <fullName evidence="4">Uroporphyrinogen decarboxylase</fullName>
    </recommendedName>
</protein>
<reference evidence="2 3" key="1">
    <citation type="submission" date="2017-06" db="EMBL/GenBank/DDBJ databases">
        <authorList>
            <consortium name="Pathogen Informatics"/>
        </authorList>
    </citation>
    <scope>NUCLEOTIDE SEQUENCE [LARGE SCALE GENOMIC DNA]</scope>
    <source>
        <strain evidence="2 3">NCTC13490</strain>
    </source>
</reference>
<accession>A0A239XGU0</accession>
<name>A0A239XGU0_9FLAO</name>
<keyword evidence="1" id="KW-1133">Transmembrane helix</keyword>
<dbReference type="EMBL" id="LT906465">
    <property type="protein sequence ID" value="SNV45945.1"/>
    <property type="molecule type" value="Genomic_DNA"/>
</dbReference>
<sequence length="95" mass="11060">MTIWQKPRLYLLENDYICSPIIIFMTPEIASYIGYAASFFIILSFMLKDLRKVRLVNLLGCICFVIYGIFIGMLWPVIIPNAILCIIQVFHLLKK</sequence>
<dbReference type="AlphaFoldDB" id="A0A239XGU0"/>
<keyword evidence="1" id="KW-0812">Transmembrane</keyword>
<evidence type="ECO:0000313" key="2">
    <source>
        <dbReference type="EMBL" id="SNV45945.1"/>
    </source>
</evidence>
<gene>
    <name evidence="2" type="ORF">SAMEA4412677_01555</name>
</gene>